<gene>
    <name evidence="17" type="ORF">NQ315_005953</name>
</gene>
<evidence type="ECO:0000256" key="7">
    <source>
        <dbReference type="ARBA" id="ARBA00023054"/>
    </source>
</evidence>
<keyword evidence="5" id="KW-0677">Repeat</keyword>
<dbReference type="GO" id="GO:0004857">
    <property type="term" value="F:enzyme inhibitor activity"/>
    <property type="evidence" value="ECO:0007669"/>
    <property type="project" value="TreeGrafter"/>
</dbReference>
<evidence type="ECO:0000256" key="16">
    <source>
        <dbReference type="SAM" id="MobiDB-lite"/>
    </source>
</evidence>
<evidence type="ECO:0000256" key="11">
    <source>
        <dbReference type="ARBA" id="ARBA00023289"/>
    </source>
</evidence>
<evidence type="ECO:0000256" key="6">
    <source>
        <dbReference type="ARBA" id="ARBA00023043"/>
    </source>
</evidence>
<comment type="subcellular location">
    <subcellularLocation>
        <location evidence="1">Cell membrane</location>
        <topology evidence="1">Lipid-anchor</topology>
    </subcellularLocation>
</comment>
<feature type="compositionally biased region" description="Polar residues" evidence="16">
    <location>
        <begin position="352"/>
        <end position="363"/>
    </location>
</feature>
<feature type="repeat" description="ANK" evidence="15">
    <location>
        <begin position="127"/>
        <end position="159"/>
    </location>
</feature>
<keyword evidence="10" id="KW-0449">Lipoprotein</keyword>
<dbReference type="InterPro" id="IPR036770">
    <property type="entry name" value="Ankyrin_rpt-contain_sf"/>
</dbReference>
<evidence type="ECO:0000256" key="4">
    <source>
        <dbReference type="ARBA" id="ARBA00022553"/>
    </source>
</evidence>
<dbReference type="Gene3D" id="1.25.40.20">
    <property type="entry name" value="Ankyrin repeat-containing domain"/>
    <property type="match status" value="2"/>
</dbReference>
<evidence type="ECO:0000313" key="17">
    <source>
        <dbReference type="EMBL" id="KAJ8911420.1"/>
    </source>
</evidence>
<dbReference type="FunFam" id="1.25.40.20:FF:000198">
    <property type="entry name" value="Myosin binding subunit, isoform P"/>
    <property type="match status" value="1"/>
</dbReference>
<dbReference type="InterPro" id="IPR002110">
    <property type="entry name" value="Ankyrin_rpt"/>
</dbReference>
<feature type="region of interest" description="Disordered" evidence="16">
    <location>
        <begin position="342"/>
        <end position="371"/>
    </location>
</feature>
<dbReference type="GO" id="GO:0005886">
    <property type="term" value="C:plasma membrane"/>
    <property type="evidence" value="ECO:0007669"/>
    <property type="project" value="UniProtKB-SubCell"/>
</dbReference>
<dbReference type="PANTHER" id="PTHR24179:SF29">
    <property type="entry name" value="LD46604P"/>
    <property type="match status" value="1"/>
</dbReference>
<protein>
    <recommendedName>
        <fullName evidence="14">Protein phosphatase 1 regulatory subunit 16A</fullName>
    </recommendedName>
</protein>
<dbReference type="InterPro" id="IPR051226">
    <property type="entry name" value="PP1_Regulatory_Subunit"/>
</dbReference>
<evidence type="ECO:0000256" key="13">
    <source>
        <dbReference type="ARBA" id="ARBA00063230"/>
    </source>
</evidence>
<comment type="subunit">
    <text evidence="13">Binds PP1.</text>
</comment>
<keyword evidence="11" id="KW-0636">Prenylation</keyword>
<keyword evidence="2" id="KW-1003">Cell membrane</keyword>
<evidence type="ECO:0000256" key="15">
    <source>
        <dbReference type="PROSITE-ProRule" id="PRU00023"/>
    </source>
</evidence>
<organism evidence="17 18">
    <name type="scientific">Exocentrus adspersus</name>
    <dbReference type="NCBI Taxonomy" id="1586481"/>
    <lineage>
        <taxon>Eukaryota</taxon>
        <taxon>Metazoa</taxon>
        <taxon>Ecdysozoa</taxon>
        <taxon>Arthropoda</taxon>
        <taxon>Hexapoda</taxon>
        <taxon>Insecta</taxon>
        <taxon>Pterygota</taxon>
        <taxon>Neoptera</taxon>
        <taxon>Endopterygota</taxon>
        <taxon>Coleoptera</taxon>
        <taxon>Polyphaga</taxon>
        <taxon>Cucujiformia</taxon>
        <taxon>Chrysomeloidea</taxon>
        <taxon>Cerambycidae</taxon>
        <taxon>Lamiinae</taxon>
        <taxon>Acanthocinini</taxon>
        <taxon>Exocentrus</taxon>
    </lineage>
</organism>
<evidence type="ECO:0000256" key="5">
    <source>
        <dbReference type="ARBA" id="ARBA00022737"/>
    </source>
</evidence>
<proteinExistence type="predicted"/>
<dbReference type="SMART" id="SM00248">
    <property type="entry name" value="ANK"/>
    <property type="match status" value="5"/>
</dbReference>
<evidence type="ECO:0000256" key="2">
    <source>
        <dbReference type="ARBA" id="ARBA00022475"/>
    </source>
</evidence>
<evidence type="ECO:0000256" key="9">
    <source>
        <dbReference type="ARBA" id="ARBA00023139"/>
    </source>
</evidence>
<dbReference type="AlphaFoldDB" id="A0AAV8VBQ1"/>
<evidence type="ECO:0000313" key="18">
    <source>
        <dbReference type="Proteomes" id="UP001159042"/>
    </source>
</evidence>
<keyword evidence="9" id="KW-0564">Palmitate</keyword>
<keyword evidence="18" id="KW-1185">Reference proteome</keyword>
<dbReference type="EMBL" id="JANEYG010000193">
    <property type="protein sequence ID" value="KAJ8911420.1"/>
    <property type="molecule type" value="Genomic_DNA"/>
</dbReference>
<evidence type="ECO:0000256" key="8">
    <source>
        <dbReference type="ARBA" id="ARBA00023136"/>
    </source>
</evidence>
<dbReference type="PANTHER" id="PTHR24179">
    <property type="entry name" value="PROTEIN PHOSPHATASE 1 REGULATORY SUBUNIT 12"/>
    <property type="match status" value="1"/>
</dbReference>
<dbReference type="GO" id="GO:0017020">
    <property type="term" value="F:myosin phosphatase regulator activity"/>
    <property type="evidence" value="ECO:0007669"/>
    <property type="project" value="TreeGrafter"/>
</dbReference>
<evidence type="ECO:0000256" key="10">
    <source>
        <dbReference type="ARBA" id="ARBA00023288"/>
    </source>
</evidence>
<comment type="caution">
    <text evidence="17">The sequence shown here is derived from an EMBL/GenBank/DDBJ whole genome shotgun (WGS) entry which is preliminary data.</text>
</comment>
<sequence>MEHFQLIEEMPRIEQMPTQERLILARKRRNQQLKVWSQKDKEFGRKTSKQQKTNKRGIFFNDSVVLLEAAARNDIDEVRRMLMKGVSPDSCNEDGLTALHQCCIDDNEPMLSLLLEYGANVNAEDSEKWTPLHAAATCGHLKLVRILISHGANLLAVNADGNMPYDICEDEAALDYIESEMAKRGVTQQLIDDTRAATEKQMLMDMKKIVAAGGNLESYDNQGATPLHIAAANGYISVVEFLLDHGVRTDVKDKDDWQPSHAAACWGHVEVLELLAQAGANLNAKNKHDETPSGKYLIIHLLTLVIFLHWIFKILYVSDICEDPEIKDRILELRTEQEIKKQAEAKRKVRRSQSNTRTQSVRRTSLRDKGLTARRDAVEEARLRLQAENSGLDNNDFNSAISNSNSKIILNNNHLDDLNTNTTKEICTISANNNESNAVQIIEDRRAPEGKDDDSMLDSQLTDTKEKTYTTDVNGKVTVHVVVTINGNGTLADLKKQRMQIRNSSNDVNSIASPVGSITETESNLNPSADIIRFTGDTTEENIEYSKPKRCCIIQ</sequence>
<dbReference type="GO" id="GO:0005737">
    <property type="term" value="C:cytoplasm"/>
    <property type="evidence" value="ECO:0007669"/>
    <property type="project" value="TreeGrafter"/>
</dbReference>
<feature type="repeat" description="ANK" evidence="15">
    <location>
        <begin position="222"/>
        <end position="254"/>
    </location>
</feature>
<keyword evidence="4" id="KW-0597">Phosphoprotein</keyword>
<keyword evidence="6 15" id="KW-0040">ANK repeat</keyword>
<dbReference type="PRINTS" id="PR01415">
    <property type="entry name" value="ANKYRIN"/>
</dbReference>
<dbReference type="PROSITE" id="PS50297">
    <property type="entry name" value="ANK_REP_REGION"/>
    <property type="match status" value="4"/>
</dbReference>
<keyword evidence="3" id="KW-0488">Methylation</keyword>
<reference evidence="17 18" key="1">
    <citation type="journal article" date="2023" name="Insect Mol. Biol.">
        <title>Genome sequencing provides insights into the evolution of gene families encoding plant cell wall-degrading enzymes in longhorned beetles.</title>
        <authorList>
            <person name="Shin N.R."/>
            <person name="Okamura Y."/>
            <person name="Kirsch R."/>
            <person name="Pauchet Y."/>
        </authorList>
    </citation>
    <scope>NUCLEOTIDE SEQUENCE [LARGE SCALE GENOMIC DNA]</scope>
    <source>
        <strain evidence="17">EAD_L_NR</strain>
    </source>
</reference>
<dbReference type="Proteomes" id="UP001159042">
    <property type="component" value="Unassembled WGS sequence"/>
</dbReference>
<keyword evidence="7" id="KW-0175">Coiled coil</keyword>
<evidence type="ECO:0000256" key="1">
    <source>
        <dbReference type="ARBA" id="ARBA00004193"/>
    </source>
</evidence>
<feature type="repeat" description="ANK" evidence="15">
    <location>
        <begin position="255"/>
        <end position="287"/>
    </location>
</feature>
<keyword evidence="8" id="KW-0472">Membrane</keyword>
<dbReference type="SUPFAM" id="SSF48403">
    <property type="entry name" value="Ankyrin repeat"/>
    <property type="match status" value="1"/>
</dbReference>
<feature type="repeat" description="ANK" evidence="15">
    <location>
        <begin position="94"/>
        <end position="126"/>
    </location>
</feature>
<dbReference type="FunFam" id="1.25.40.20:FF:000079">
    <property type="entry name" value="Protein phosphatase 1 regulatory subunit 16B"/>
    <property type="match status" value="1"/>
</dbReference>
<evidence type="ECO:0000256" key="12">
    <source>
        <dbReference type="ARBA" id="ARBA00055219"/>
    </source>
</evidence>
<comment type="function">
    <text evidence="12">Inhibits protein phosphatase 1 activity toward phosphorylase, myosin light chain and myosin substrates.</text>
</comment>
<evidence type="ECO:0000256" key="14">
    <source>
        <dbReference type="ARBA" id="ARBA00072668"/>
    </source>
</evidence>
<accession>A0AAV8VBQ1</accession>
<dbReference type="PROSITE" id="PS50088">
    <property type="entry name" value="ANK_REPEAT"/>
    <property type="match status" value="4"/>
</dbReference>
<name>A0AAV8VBQ1_9CUCU</name>
<dbReference type="Pfam" id="PF12796">
    <property type="entry name" value="Ank_2"/>
    <property type="match status" value="2"/>
</dbReference>
<evidence type="ECO:0000256" key="3">
    <source>
        <dbReference type="ARBA" id="ARBA00022481"/>
    </source>
</evidence>